<dbReference type="InterPro" id="IPR046867">
    <property type="entry name" value="AldOxase/xan_DH_MoCoBD2"/>
</dbReference>
<dbReference type="Pfam" id="PF03450">
    <property type="entry name" value="CO_deh_flav_C"/>
    <property type="match status" value="1"/>
</dbReference>
<reference evidence="13" key="1">
    <citation type="journal article" date="2008" name="Nature">
        <title>The amphioxus genome and the evolution of the chordate karyotype.</title>
        <authorList>
            <consortium name="US DOE Joint Genome Institute (JGI-PGF)"/>
            <person name="Putnam N.H."/>
            <person name="Butts T."/>
            <person name="Ferrier D.E.K."/>
            <person name="Furlong R.F."/>
            <person name="Hellsten U."/>
            <person name="Kawashima T."/>
            <person name="Robinson-Rechavi M."/>
            <person name="Shoguchi E."/>
            <person name="Terry A."/>
            <person name="Yu J.-K."/>
            <person name="Benito-Gutierrez E.L."/>
            <person name="Dubchak I."/>
            <person name="Garcia-Fernandez J."/>
            <person name="Gibson-Brown J.J."/>
            <person name="Grigoriev I.V."/>
            <person name="Horton A.C."/>
            <person name="de Jong P.J."/>
            <person name="Jurka J."/>
            <person name="Kapitonov V.V."/>
            <person name="Kohara Y."/>
            <person name="Kuroki Y."/>
            <person name="Lindquist E."/>
            <person name="Lucas S."/>
            <person name="Osoegawa K."/>
            <person name="Pennacchio L.A."/>
            <person name="Salamov A.A."/>
            <person name="Satou Y."/>
            <person name="Sauka-Spengler T."/>
            <person name="Schmutz J."/>
            <person name="Shin-I T."/>
            <person name="Toyoda A."/>
            <person name="Bronner-Fraser M."/>
            <person name="Fujiyama A."/>
            <person name="Holland L.Z."/>
            <person name="Holland P.W.H."/>
            <person name="Satoh N."/>
            <person name="Rokhsar D.S."/>
        </authorList>
    </citation>
    <scope>NUCLEOTIDE SEQUENCE [LARGE SCALE GENOMIC DNA]</scope>
    <source>
        <strain evidence="13">S238N-H82</strain>
        <tissue evidence="13">Testes</tissue>
    </source>
</reference>
<dbReference type="InParanoid" id="C3ZSV2"/>
<dbReference type="Gene3D" id="3.90.1170.50">
    <property type="entry name" value="Aldehyde oxidase/xanthine dehydrogenase, a/b hammerhead"/>
    <property type="match status" value="1"/>
</dbReference>
<accession>C3ZSV2</accession>
<evidence type="ECO:0000256" key="8">
    <source>
        <dbReference type="ARBA" id="ARBA00034078"/>
    </source>
</evidence>
<keyword evidence="5" id="KW-0408">Iron</keyword>
<dbReference type="GO" id="GO:0005811">
    <property type="term" value="C:lipid droplet"/>
    <property type="evidence" value="ECO:0007669"/>
    <property type="project" value="InterPro"/>
</dbReference>
<dbReference type="InterPro" id="IPR016208">
    <property type="entry name" value="Ald_Oxase/xanthine_DH-like"/>
</dbReference>
<dbReference type="Gene3D" id="3.40.50.1820">
    <property type="entry name" value="alpha/beta hydrolase"/>
    <property type="match status" value="1"/>
</dbReference>
<feature type="non-terminal residue" evidence="13">
    <location>
        <position position="1253"/>
    </location>
</feature>
<keyword evidence="5" id="KW-0001">2Fe-2S</keyword>
<dbReference type="GO" id="GO:0051537">
    <property type="term" value="F:2 iron, 2 sulfur cluster binding"/>
    <property type="evidence" value="ECO:0007669"/>
    <property type="project" value="UniProtKB-KW"/>
</dbReference>
<dbReference type="Pfam" id="PF02738">
    <property type="entry name" value="MoCoBD_1"/>
    <property type="match status" value="1"/>
</dbReference>
<keyword evidence="5" id="KW-0479">Metal-binding</keyword>
<dbReference type="eggNOG" id="KOG0430">
    <property type="taxonomic scope" value="Eukaryota"/>
</dbReference>
<dbReference type="InterPro" id="IPR019363">
    <property type="entry name" value="LDAH"/>
</dbReference>
<dbReference type="Pfam" id="PF01315">
    <property type="entry name" value="Ald_Xan_dh_C"/>
    <property type="match status" value="1"/>
</dbReference>
<dbReference type="InterPro" id="IPR037165">
    <property type="entry name" value="AldOxase/xan_DH_Mopterin-bd_sf"/>
</dbReference>
<dbReference type="FunFam" id="3.90.1170.50:FF:000003">
    <property type="entry name" value="Aldehyde oxidase"/>
    <property type="match status" value="1"/>
</dbReference>
<dbReference type="STRING" id="7739.C3ZSV2"/>
<evidence type="ECO:0000313" key="13">
    <source>
        <dbReference type="EMBL" id="EEN44504.1"/>
    </source>
</evidence>
<comment type="cofactor">
    <cofactor evidence="2">
        <name>FAD</name>
        <dbReference type="ChEBI" id="CHEBI:57692"/>
    </cofactor>
</comment>
<keyword evidence="11" id="KW-1133">Transmembrane helix</keyword>
<feature type="domain" description="Aldehyde oxidase/xanthine dehydrogenase a/b hammerhead" evidence="12">
    <location>
        <begin position="129"/>
        <end position="237"/>
    </location>
</feature>
<evidence type="ECO:0000256" key="3">
    <source>
        <dbReference type="ARBA" id="ARBA00006849"/>
    </source>
</evidence>
<dbReference type="eggNOG" id="KOG3975">
    <property type="taxonomic scope" value="Eukaryota"/>
</dbReference>
<dbReference type="GO" id="GO:0019915">
    <property type="term" value="P:lipid storage"/>
    <property type="evidence" value="ECO:0007669"/>
    <property type="project" value="InterPro"/>
</dbReference>
<dbReference type="SUPFAM" id="SSF56003">
    <property type="entry name" value="Molybdenum cofactor-binding domain"/>
    <property type="match status" value="1"/>
</dbReference>
<protein>
    <recommendedName>
        <fullName evidence="4">Lipid droplet-associated hydrolase</fullName>
        <ecNumber evidence="9">3.1.1.13</ecNumber>
    </recommendedName>
    <alternativeName>
        <fullName evidence="7">Lipid droplet-associated serine hydrolase</fullName>
    </alternativeName>
</protein>
<dbReference type="AlphaFoldDB" id="C3ZSV2"/>
<dbReference type="InterPro" id="IPR005107">
    <property type="entry name" value="CO_DH_flav_C"/>
</dbReference>
<keyword evidence="11" id="KW-0812">Transmembrane</keyword>
<dbReference type="InterPro" id="IPR000674">
    <property type="entry name" value="Ald_Oxase/Xan_DH_a/b"/>
</dbReference>
<dbReference type="GO" id="GO:0005506">
    <property type="term" value="F:iron ion binding"/>
    <property type="evidence" value="ECO:0007669"/>
    <property type="project" value="InterPro"/>
</dbReference>
<dbReference type="EMBL" id="GG666674">
    <property type="protein sequence ID" value="EEN44504.1"/>
    <property type="molecule type" value="Genomic_DNA"/>
</dbReference>
<dbReference type="FunFam" id="3.30.390.50:FF:000016">
    <property type="entry name" value="Predicted protein"/>
    <property type="match status" value="1"/>
</dbReference>
<evidence type="ECO:0000256" key="10">
    <source>
        <dbReference type="ARBA" id="ARBA00049527"/>
    </source>
</evidence>
<dbReference type="InterPro" id="IPR036856">
    <property type="entry name" value="Ald_Oxase/Xan_DH_a/b_sf"/>
</dbReference>
<dbReference type="Pfam" id="PF20256">
    <property type="entry name" value="MoCoBD_2"/>
    <property type="match status" value="1"/>
</dbReference>
<evidence type="ECO:0000256" key="1">
    <source>
        <dbReference type="ARBA" id="ARBA00001924"/>
    </source>
</evidence>
<keyword evidence="6" id="KW-0411">Iron-sulfur</keyword>
<proteinExistence type="inferred from homology"/>
<dbReference type="InterPro" id="IPR008274">
    <property type="entry name" value="AldOxase/xan_DH_MoCoBD1"/>
</dbReference>
<comment type="similarity">
    <text evidence="3">Belongs to the xanthine dehydrogenase family.</text>
</comment>
<dbReference type="Gene3D" id="3.30.390.50">
    <property type="entry name" value="CO dehydrogenase flavoprotein, C-terminal domain"/>
    <property type="match status" value="1"/>
</dbReference>
<feature type="transmembrane region" description="Helical" evidence="11">
    <location>
        <begin position="904"/>
        <end position="930"/>
    </location>
</feature>
<dbReference type="PANTHER" id="PTHR45444">
    <property type="entry name" value="XANTHINE DEHYDROGENASE"/>
    <property type="match status" value="1"/>
</dbReference>
<dbReference type="FunFam" id="3.30.365.10:FF:000055">
    <property type="entry name" value="Uncharacterized protein"/>
    <property type="match status" value="1"/>
</dbReference>
<dbReference type="Pfam" id="PF10230">
    <property type="entry name" value="LIDHydrolase"/>
    <property type="match status" value="1"/>
</dbReference>
<evidence type="ECO:0000259" key="12">
    <source>
        <dbReference type="SMART" id="SM01008"/>
    </source>
</evidence>
<dbReference type="Gene3D" id="3.30.365.10">
    <property type="entry name" value="Aldehyde oxidase/xanthine dehydrogenase, molybdopterin binding domain"/>
    <property type="match status" value="4"/>
</dbReference>
<evidence type="ECO:0000256" key="2">
    <source>
        <dbReference type="ARBA" id="ARBA00001974"/>
    </source>
</evidence>
<gene>
    <name evidence="13" type="ORF">BRAFLDRAFT_117011</name>
</gene>
<dbReference type="FunFam" id="3.30.365.10:FF:000001">
    <property type="entry name" value="Xanthine dehydrogenase oxidase"/>
    <property type="match status" value="1"/>
</dbReference>
<evidence type="ECO:0000256" key="9">
    <source>
        <dbReference type="ARBA" id="ARBA00039150"/>
    </source>
</evidence>
<name>C3ZSV2_BRAFL</name>
<dbReference type="EC" id="3.1.1.13" evidence="9"/>
<feature type="transmembrane region" description="Helical" evidence="11">
    <location>
        <begin position="1140"/>
        <end position="1164"/>
    </location>
</feature>
<dbReference type="InterPro" id="IPR036683">
    <property type="entry name" value="CO_DH_flav_C_dom_sf"/>
</dbReference>
<dbReference type="SUPFAM" id="SSF54665">
    <property type="entry name" value="CO dehydrogenase molybdoprotein N-domain-like"/>
    <property type="match status" value="1"/>
</dbReference>
<comment type="cofactor">
    <cofactor evidence="8">
        <name>[2Fe-2S] cluster</name>
        <dbReference type="ChEBI" id="CHEBI:190135"/>
    </cofactor>
</comment>
<comment type="cofactor">
    <cofactor evidence="1">
        <name>Mo-molybdopterin</name>
        <dbReference type="ChEBI" id="CHEBI:71302"/>
    </cofactor>
</comment>
<evidence type="ECO:0000256" key="6">
    <source>
        <dbReference type="ARBA" id="ARBA00023014"/>
    </source>
</evidence>
<dbReference type="GO" id="GO:0016491">
    <property type="term" value="F:oxidoreductase activity"/>
    <property type="evidence" value="ECO:0007669"/>
    <property type="project" value="InterPro"/>
</dbReference>
<sequence>MSVMEKPSLVFGGISRTMDHAVATEDFLVGKNLLEDGTLKGALSVLESELKPDDSSLFSPEYRKSLASTLFYKFYLSVVGKDHLSEPVRSAPEPLVRPVSRGEQHFQTKQSEWPVNQPLPKLASKLQASGEAVYTNDLPRLPGEVYAAYVTSTVANCKLGTIDSTEAMTMPGAVACLTAKDVPGINNFARPMRQTEEILCSGEVLYAGQPIALVVADTQPHADAMAKTVKVTYTDLKPPILTIQDAIAAQSFFPGNDQEVIKGDAEGAIAAAPHVVTGEVFCDTQYHFHMETQVCKCTPLEDGMEVQASTQALDSVQTAVSQATGLAAHRVYVSVKRVGGGFGGKLTRSCVAASACAVAAQVLNRPVCLSMSLNYNMETIGKRAPYLGKYKVGCDADGRLLGIDYQLYENQGCCSTDSCLDYAEFFADSGAIAAHFFMEHIMEHVAATLDKDPGELRRLNMFQADLAESAEVQRRKEEIEQFNQTNRWKKRGLSMVPIRYPIHWAGIRFTVFVAIYHSDGSVVITHGGIEMGQGINTKVMQVAAATLGVPMETVHVMATNSLSGVNSSASGGSVSSELNCKGVLECCRRLNERMDPIRQEMGGAPKWAELINMCHRKGVDLSEKYMWVLPEYPPPSAEGTQYTTWGATCTEVELDVLTGERQITRADIVHDSGESLNPDVDVGQVEGGFVFGLGYWLTEQCKYDKKTGQLLTNGTWEYKPPTTKDIPIDLRVTLLPNAPNPHGVLRSKACGEPPLLMSCSALLALRQAIRSARTEVGHDDFFPLDKMGTRWRLQRTPHLAGHMGVMCQCHVVAVATAPSSTQVVPSSFTSRLSSSDVTVIPTPSSTPPVAMATSMTSSTSSAVLRPSSVAVVMSSVAMVMTSSVSPNGTGGGIQAPAGSGGLPLAVLVGIVIACCVFVTICVVLMILLCFKRGGAYGAGSKKPSPANGGLWDDGVTLSYINSHIELPKSLIIVENMPQTLVPRIRSEFPSVDGTPTHVLKCGDFSPDQDKKLLYLIIPGNPGVVGYYDKFMRELYRAHGGRIPVWGVAHAGHVILPDHVNRKNSGTSKGPYGLQDQITHKISFIKDHVPRDANLILIGHSIGCYMMLEILKSCPEVNVLKGVQLFPTIEHLKETPNCSRIMWMMPLLSFFQWLAVFLALLVSFLPDVMKRWLLKLVFVGYKLDQGALEASVNLLDPNVINTCLFLGYQEFTQVREPDLRCIGQHLGKLIFYYGATDGWAPVSFYHRMKNAFPQ</sequence>
<evidence type="ECO:0000256" key="7">
    <source>
        <dbReference type="ARBA" id="ARBA00031924"/>
    </source>
</evidence>
<evidence type="ECO:0000256" key="4">
    <source>
        <dbReference type="ARBA" id="ARBA00019242"/>
    </source>
</evidence>
<dbReference type="PANTHER" id="PTHR45444:SF3">
    <property type="entry name" value="XANTHINE DEHYDROGENASE"/>
    <property type="match status" value="1"/>
</dbReference>
<dbReference type="SUPFAM" id="SSF55447">
    <property type="entry name" value="CO dehydrogenase flavoprotein C-terminal domain-like"/>
    <property type="match status" value="1"/>
</dbReference>
<comment type="catalytic activity">
    <reaction evidence="10">
        <text>a cholesterol ester + H2O = cholesterol + a fatty acid + H(+)</text>
        <dbReference type="Rhea" id="RHEA:36403"/>
        <dbReference type="ChEBI" id="CHEBI:15377"/>
        <dbReference type="ChEBI" id="CHEBI:15378"/>
        <dbReference type="ChEBI" id="CHEBI:16113"/>
        <dbReference type="ChEBI" id="CHEBI:17002"/>
        <dbReference type="ChEBI" id="CHEBI:28868"/>
        <dbReference type="EC" id="3.1.1.13"/>
    </reaction>
    <physiologicalReaction direction="left-to-right" evidence="10">
        <dbReference type="Rhea" id="RHEA:36404"/>
    </physiologicalReaction>
</comment>
<dbReference type="InterPro" id="IPR029058">
    <property type="entry name" value="AB_hydrolase_fold"/>
</dbReference>
<organism>
    <name type="scientific">Branchiostoma floridae</name>
    <name type="common">Florida lancelet</name>
    <name type="synonym">Amphioxus</name>
    <dbReference type="NCBI Taxonomy" id="7739"/>
    <lineage>
        <taxon>Eukaryota</taxon>
        <taxon>Metazoa</taxon>
        <taxon>Chordata</taxon>
        <taxon>Cephalochordata</taxon>
        <taxon>Leptocardii</taxon>
        <taxon>Amphioxiformes</taxon>
        <taxon>Branchiostomatidae</taxon>
        <taxon>Branchiostoma</taxon>
    </lineage>
</organism>
<evidence type="ECO:0000256" key="5">
    <source>
        <dbReference type="ARBA" id="ARBA00022714"/>
    </source>
</evidence>
<keyword evidence="11" id="KW-0472">Membrane</keyword>
<evidence type="ECO:0000256" key="11">
    <source>
        <dbReference type="SAM" id="Phobius"/>
    </source>
</evidence>
<dbReference type="SUPFAM" id="SSF53474">
    <property type="entry name" value="alpha/beta-Hydrolases"/>
    <property type="match status" value="1"/>
</dbReference>
<dbReference type="GO" id="GO:0004771">
    <property type="term" value="F:sterol ester esterase activity"/>
    <property type="evidence" value="ECO:0007669"/>
    <property type="project" value="UniProtKB-EC"/>
</dbReference>
<dbReference type="SMART" id="SM01008">
    <property type="entry name" value="Ald_Xan_dh_C"/>
    <property type="match status" value="1"/>
</dbReference>